<dbReference type="SUPFAM" id="SSF46689">
    <property type="entry name" value="Homeodomain-like"/>
    <property type="match status" value="1"/>
</dbReference>
<dbReference type="InterPro" id="IPR041583">
    <property type="entry name" value="TetR_C_31"/>
</dbReference>
<dbReference type="EMBL" id="FNDN01000007">
    <property type="protein sequence ID" value="SDI39293.1"/>
    <property type="molecule type" value="Genomic_DNA"/>
</dbReference>
<keyword evidence="3" id="KW-1185">Reference proteome</keyword>
<dbReference type="InterPro" id="IPR009057">
    <property type="entry name" value="Homeodomain-like_sf"/>
</dbReference>
<dbReference type="AlphaFoldDB" id="A0A1G8K7B8"/>
<evidence type="ECO:0000313" key="2">
    <source>
        <dbReference type="EMBL" id="SDI39293.1"/>
    </source>
</evidence>
<dbReference type="GO" id="GO:0003677">
    <property type="term" value="F:DNA binding"/>
    <property type="evidence" value="ECO:0007669"/>
    <property type="project" value="UniProtKB-UniRule"/>
</dbReference>
<organism evidence="2 3">
    <name type="scientific">Rhodococcus triatomae</name>
    <dbReference type="NCBI Taxonomy" id="300028"/>
    <lineage>
        <taxon>Bacteria</taxon>
        <taxon>Bacillati</taxon>
        <taxon>Actinomycetota</taxon>
        <taxon>Actinomycetes</taxon>
        <taxon>Mycobacteriales</taxon>
        <taxon>Nocardiaceae</taxon>
        <taxon>Rhodococcus</taxon>
    </lineage>
</organism>
<sequence length="209" mass="22588">MPHRSPRRVLICDAALDLVASGGSHALTHHAVDKRLGLALGSTSYYFRTRSALVTAAISHLTERSRDSFRQLSTATASTDRPPTIGEATVVVADYLEVLLTERRRDVLARYALAAPAALDEDLSRALGECLFGPRAAVELLRAAGARDIETGARDFTSLLEGLLFDLTYGARAQDFRTDSSGRATQLRTAVGRWLGALCSAPERDCSSR</sequence>
<evidence type="ECO:0000313" key="3">
    <source>
        <dbReference type="Proteomes" id="UP000183263"/>
    </source>
</evidence>
<name>A0A1G8K7B8_9NOCA</name>
<dbReference type="Gene3D" id="1.10.357.10">
    <property type="entry name" value="Tetracycline Repressor, domain 2"/>
    <property type="match status" value="1"/>
</dbReference>
<accession>A0A1G8K7B8</accession>
<dbReference type="OrthoDB" id="7506349at2"/>
<evidence type="ECO:0000256" key="1">
    <source>
        <dbReference type="ARBA" id="ARBA00023125"/>
    </source>
</evidence>
<proteinExistence type="predicted"/>
<dbReference type="InterPro" id="IPR001647">
    <property type="entry name" value="HTH_TetR"/>
</dbReference>
<dbReference type="PROSITE" id="PS50977">
    <property type="entry name" value="HTH_TETR_2"/>
    <property type="match status" value="1"/>
</dbReference>
<dbReference type="Pfam" id="PF17940">
    <property type="entry name" value="TetR_C_31"/>
    <property type="match status" value="1"/>
</dbReference>
<protein>
    <submittedName>
        <fullName evidence="2">Uncharacterized protein</fullName>
    </submittedName>
</protein>
<reference evidence="2 3" key="1">
    <citation type="submission" date="2016-10" db="EMBL/GenBank/DDBJ databases">
        <authorList>
            <person name="de Groot N.N."/>
        </authorList>
    </citation>
    <scope>NUCLEOTIDE SEQUENCE [LARGE SCALE GENOMIC DNA]</scope>
    <source>
        <strain evidence="2 3">DSM 44892</strain>
    </source>
</reference>
<gene>
    <name evidence="2" type="ORF">SAMN05444695_10745</name>
</gene>
<dbReference type="Proteomes" id="UP000183263">
    <property type="component" value="Unassembled WGS sequence"/>
</dbReference>
<keyword evidence="1" id="KW-0238">DNA-binding</keyword>